<keyword evidence="2" id="KW-1185">Reference proteome</keyword>
<dbReference type="PANTHER" id="PTHR38471:SF2">
    <property type="entry name" value="FOUR HELIX BUNDLE PROTEIN"/>
    <property type="match status" value="1"/>
</dbReference>
<dbReference type="AlphaFoldDB" id="A0A7K0FMG8"/>
<name>A0A7K0FMG8_9SPHI</name>
<dbReference type="RefSeq" id="WP_154287328.1">
    <property type="nucleotide sequence ID" value="NZ_WKJI01000002.1"/>
</dbReference>
<dbReference type="CDD" id="cd16377">
    <property type="entry name" value="23S_rRNA_IVP_like"/>
    <property type="match status" value="1"/>
</dbReference>
<dbReference type="InterPro" id="IPR012657">
    <property type="entry name" value="23S_rRNA-intervening_sequence"/>
</dbReference>
<dbReference type="Gene3D" id="1.20.1440.60">
    <property type="entry name" value="23S rRNA-intervening sequence"/>
    <property type="match status" value="1"/>
</dbReference>
<gene>
    <name evidence="1" type="ORF">GJJ64_08230</name>
</gene>
<dbReference type="EMBL" id="WKJI01000002">
    <property type="protein sequence ID" value="MRX47169.1"/>
    <property type="molecule type" value="Genomic_DNA"/>
</dbReference>
<proteinExistence type="predicted"/>
<dbReference type="Proteomes" id="UP000462931">
    <property type="component" value="Unassembled WGS sequence"/>
</dbReference>
<organism evidence="1 2">
    <name type="scientific">Pedobacter puniceum</name>
    <dbReference type="NCBI Taxonomy" id="2666136"/>
    <lineage>
        <taxon>Bacteria</taxon>
        <taxon>Pseudomonadati</taxon>
        <taxon>Bacteroidota</taxon>
        <taxon>Sphingobacteriia</taxon>
        <taxon>Sphingobacteriales</taxon>
        <taxon>Sphingobacteriaceae</taxon>
        <taxon>Pedobacter</taxon>
    </lineage>
</organism>
<dbReference type="Pfam" id="PF05635">
    <property type="entry name" value="23S_rRNA_IVP"/>
    <property type="match status" value="1"/>
</dbReference>
<evidence type="ECO:0000313" key="2">
    <source>
        <dbReference type="Proteomes" id="UP000462931"/>
    </source>
</evidence>
<evidence type="ECO:0000313" key="1">
    <source>
        <dbReference type="EMBL" id="MRX47169.1"/>
    </source>
</evidence>
<dbReference type="InterPro" id="IPR036583">
    <property type="entry name" value="23S_rRNA_IVS_sf"/>
</dbReference>
<dbReference type="PANTHER" id="PTHR38471">
    <property type="entry name" value="FOUR HELIX BUNDLE PROTEIN"/>
    <property type="match status" value="1"/>
</dbReference>
<protein>
    <submittedName>
        <fullName evidence="1">Four helix bundle protein</fullName>
    </submittedName>
</protein>
<dbReference type="NCBIfam" id="TIGR02436">
    <property type="entry name" value="four helix bundle protein"/>
    <property type="match status" value="1"/>
</dbReference>
<comment type="caution">
    <text evidence="1">The sequence shown here is derived from an EMBL/GenBank/DDBJ whole genome shotgun (WGS) entry which is preliminary data.</text>
</comment>
<reference evidence="1 2" key="1">
    <citation type="submission" date="2019-11" db="EMBL/GenBank/DDBJ databases">
        <authorList>
            <person name="Cheng Q."/>
            <person name="Yang Z."/>
        </authorList>
    </citation>
    <scope>NUCLEOTIDE SEQUENCE [LARGE SCALE GENOMIC DNA]</scope>
    <source>
        <strain evidence="1 2">HX-22-1</strain>
    </source>
</reference>
<dbReference type="SUPFAM" id="SSF158446">
    <property type="entry name" value="IVS-encoded protein-like"/>
    <property type="match status" value="1"/>
</dbReference>
<accession>A0A7K0FMG8</accession>
<sequence length="104" mass="11638">MHNIKELKIWNKAIELAVEVYELTSRFASDEKFGLISQTRRCAVSISSNISEGAGRNSAGEFKQFLGIANGSSYELQTQLIIANKLGFLEIEETDKILDKIDEI</sequence>